<accession>O46322</accession>
<evidence type="ECO:0000313" key="1">
    <source>
        <dbReference type="EMBL" id="AAC04724.1"/>
    </source>
</evidence>
<name>O46322_9FLOR</name>
<organism evidence="1">
    <name type="scientific">Gracilaria robusta</name>
    <dbReference type="NCBI Taxonomy" id="38400"/>
    <lineage>
        <taxon>Eukaryota</taxon>
        <taxon>Rhodophyta</taxon>
        <taxon>Florideophyceae</taxon>
        <taxon>Rhodymeniophycidae</taxon>
        <taxon>Gracilariales</taxon>
        <taxon>Gracilariaceae</taxon>
        <taxon>Gracilaria</taxon>
    </lineage>
</organism>
<dbReference type="InterPro" id="IPR010778">
    <property type="entry name" value="DUF1368"/>
</dbReference>
<dbReference type="Pfam" id="PF07112">
    <property type="entry name" value="DUF1368"/>
    <property type="match status" value="1"/>
</dbReference>
<keyword evidence="1" id="KW-0614">Plasmid</keyword>
<sequence length="411" mass="48423">MNHIYINSEIKRINNIILQSEVSKQYFIYKSKSIVSNSASEDDWQYCLLILQYINPNDNIQIISKLLESFLKFDRYRDKFSKNYNYLYTTIMKSIIFSMQSGNLGCYYNCSSNIEHKLIQPLDKHYNNNNLIRVSCSAESVLKISNFLSMLDKSSYSNSFLDYAYFYKLDDNCSVKISMFGGLLNYFDLMIFLKILYIYKSVSHLFSDGILDINFSDFDFMLSNNGSNRRKYVNSLEKLSKVHLNTSVHIRIPLLMPLNCPQTRFILSQVHLMTFERLSTSSSTKYTTCILSKPLLKMFKLSDDYSIVNWGSLLNLPNSQVRLLYFYFCLNVKASKYFTTFTLDALLDKLYTSCVYGSTVRWRRSNMRKMLQFIYDNRSKIIDFDFHLVFDFTQSKNIISIKVRRVRVLSR</sequence>
<dbReference type="EMBL" id="AF034718">
    <property type="protein sequence ID" value="AAC04724.1"/>
    <property type="molecule type" value="Genomic_DNA"/>
</dbReference>
<proteinExistence type="predicted"/>
<dbReference type="AlphaFoldDB" id="O46322"/>
<geneLocation type="plasmid" evidence="1">
    <name>Gro4970</name>
</geneLocation>
<reference evidence="1" key="1">
    <citation type="submission" date="1997-11" db="EMBL/GenBank/DDBJ databases">
        <title>Plasmids of the red algae Gracilaria and Gracilariopsis (Gracilariales): Molecular characterization and cellular localization.</title>
        <authorList>
            <person name="Goff L.J."/>
            <person name="Moon D.A."/>
        </authorList>
    </citation>
    <scope>NUCLEOTIDE SEQUENCE</scope>
    <source>
        <plasmid evidence="1">Gro4970</plasmid>
    </source>
</reference>
<protein>
    <submittedName>
        <fullName evidence="1">Uncharacterized protein</fullName>
    </submittedName>
</protein>